<evidence type="ECO:0000313" key="3">
    <source>
        <dbReference type="Proteomes" id="UP000038040"/>
    </source>
</evidence>
<dbReference type="InterPro" id="IPR001683">
    <property type="entry name" value="PX_dom"/>
</dbReference>
<evidence type="ECO:0000313" key="4">
    <source>
        <dbReference type="Proteomes" id="UP000274756"/>
    </source>
</evidence>
<organism evidence="3 5">
    <name type="scientific">Dracunculus medinensis</name>
    <name type="common">Guinea worm</name>
    <dbReference type="NCBI Taxonomy" id="318479"/>
    <lineage>
        <taxon>Eukaryota</taxon>
        <taxon>Metazoa</taxon>
        <taxon>Ecdysozoa</taxon>
        <taxon>Nematoda</taxon>
        <taxon>Chromadorea</taxon>
        <taxon>Rhabditida</taxon>
        <taxon>Spirurina</taxon>
        <taxon>Dracunculoidea</taxon>
        <taxon>Dracunculidae</taxon>
        <taxon>Dracunculus</taxon>
    </lineage>
</organism>
<dbReference type="EMBL" id="UYYG01000046">
    <property type="protein sequence ID" value="VDN52149.1"/>
    <property type="molecule type" value="Genomic_DNA"/>
</dbReference>
<accession>A0A0N4UJY3</accession>
<sequence length="621" mass="71427">MWLLYSRYIHSGAEERITLPEMVADEFQKAVESRQLELLDSSIEIAYQIVYTRLQCDFVVPFCQSDCFFGYLCGSPPITVDELINEEKLNEEKRLILPSAEPAFSLSQFRMRLWKIVMPSTSEASIDLSFDRLSDIDAYDSLPNDKAEIATEAVGDKNSDYSQLLNFDMNFKSGCEIENEIVDGTSCASCKGVELAERQPDCCAPYEFSIFDAQRDINRWMITIPHIQPRRDNGRLSYVYTVCVERFDLNGNAFGSENCCFNNSLNKNIAAFFCAKFLLQWSVTRRYNEFYVLESKLLEFHGDLIRSDPLPIRRPFSAKNRIFIEMQRPIFERFIQLLTRQSALKKSDLLYTFLTSDQELKDNIQLSDLNPWNMVRKVPSKFTRERGQNLKPFILSLMAKALAPQSEIADSAFESLLSRGEKSETRLEHLLIYYECVSKPRKFLLSTIFGDNCPTSVIDLTTSGQYVFWTRSFTDSLAFLLDHLFLVPHWFASLLLSSQVLFGSAIDNMISTFLKRVLTTAFLESNCIHLIRFIQDSLFSGDSVTSTNQEKALRAELAQRLILEYLQEEIPSNLLKAIGHKEFRRGVIAILSALQYPRLNKQLSYVFLDILVAKLFHITCN</sequence>
<dbReference type="SUPFAM" id="SSF64268">
    <property type="entry name" value="PX domain"/>
    <property type="match status" value="1"/>
</dbReference>
<dbReference type="InterPro" id="IPR036871">
    <property type="entry name" value="PX_dom_sf"/>
</dbReference>
<evidence type="ECO:0000259" key="1">
    <source>
        <dbReference type="PROSITE" id="PS50195"/>
    </source>
</evidence>
<dbReference type="InterPro" id="IPR044926">
    <property type="entry name" value="RGS_subdomain_2"/>
</dbReference>
<evidence type="ECO:0000313" key="2">
    <source>
        <dbReference type="EMBL" id="VDN52149.1"/>
    </source>
</evidence>
<dbReference type="PANTHER" id="PTHR22775">
    <property type="entry name" value="SORTING NEXIN"/>
    <property type="match status" value="1"/>
</dbReference>
<dbReference type="Gene3D" id="1.10.167.10">
    <property type="entry name" value="Regulator of G-protein Signalling 4, domain 2"/>
    <property type="match status" value="1"/>
</dbReference>
<dbReference type="Gene3D" id="3.30.1520.10">
    <property type="entry name" value="Phox-like domain"/>
    <property type="match status" value="1"/>
</dbReference>
<dbReference type="SMART" id="SM00312">
    <property type="entry name" value="PX"/>
    <property type="match status" value="1"/>
</dbReference>
<dbReference type="STRING" id="318479.A0A0N4UJY3"/>
<keyword evidence="4" id="KW-1185">Reference proteome</keyword>
<dbReference type="Proteomes" id="UP000038040">
    <property type="component" value="Unplaced"/>
</dbReference>
<dbReference type="GO" id="GO:0005770">
    <property type="term" value="C:late endosome"/>
    <property type="evidence" value="ECO:0007669"/>
    <property type="project" value="TreeGrafter"/>
</dbReference>
<dbReference type="AlphaFoldDB" id="A0A0N4UJY3"/>
<dbReference type="PANTHER" id="PTHR22775:SF44">
    <property type="entry name" value="SORTING NEXIN-14"/>
    <property type="match status" value="1"/>
</dbReference>
<dbReference type="GO" id="GO:0097352">
    <property type="term" value="P:autophagosome maturation"/>
    <property type="evidence" value="ECO:0007669"/>
    <property type="project" value="TreeGrafter"/>
</dbReference>
<dbReference type="PROSITE" id="PS50195">
    <property type="entry name" value="PX"/>
    <property type="match status" value="1"/>
</dbReference>
<name>A0A0N4UJY3_DRAME</name>
<dbReference type="OrthoDB" id="5873103at2759"/>
<proteinExistence type="predicted"/>
<dbReference type="InterPro" id="IPR013937">
    <property type="entry name" value="Sorting_nexin_C"/>
</dbReference>
<evidence type="ECO:0000313" key="5">
    <source>
        <dbReference type="WBParaSite" id="DME_0000799701-mRNA-1"/>
    </source>
</evidence>
<dbReference type="GO" id="GO:0035091">
    <property type="term" value="F:phosphatidylinositol binding"/>
    <property type="evidence" value="ECO:0007669"/>
    <property type="project" value="InterPro"/>
</dbReference>
<dbReference type="Pfam" id="PF08628">
    <property type="entry name" value="Nexin_C"/>
    <property type="match status" value="1"/>
</dbReference>
<dbReference type="InterPro" id="IPR036305">
    <property type="entry name" value="RGS_sf"/>
</dbReference>
<dbReference type="SUPFAM" id="SSF48097">
    <property type="entry name" value="Regulator of G-protein signaling, RGS"/>
    <property type="match status" value="1"/>
</dbReference>
<reference evidence="5" key="1">
    <citation type="submission" date="2017-02" db="UniProtKB">
        <authorList>
            <consortium name="WormBaseParasite"/>
        </authorList>
    </citation>
    <scope>IDENTIFICATION</scope>
</reference>
<dbReference type="Pfam" id="PF00787">
    <property type="entry name" value="PX"/>
    <property type="match status" value="1"/>
</dbReference>
<feature type="domain" description="PX" evidence="1">
    <location>
        <begin position="218"/>
        <end position="361"/>
    </location>
</feature>
<reference evidence="2 4" key="2">
    <citation type="submission" date="2018-11" db="EMBL/GenBank/DDBJ databases">
        <authorList>
            <consortium name="Pathogen Informatics"/>
        </authorList>
    </citation>
    <scope>NUCLEOTIDE SEQUENCE [LARGE SCALE GENOMIC DNA]</scope>
</reference>
<dbReference type="WBParaSite" id="DME_0000799701-mRNA-1">
    <property type="protein sequence ID" value="DME_0000799701-mRNA-1"/>
    <property type="gene ID" value="DME_0000799701"/>
</dbReference>
<protein>
    <submittedName>
        <fullName evidence="5">PX domain-containing protein</fullName>
    </submittedName>
</protein>
<gene>
    <name evidence="2" type="ORF">DME_LOCUS2122</name>
</gene>
<dbReference type="Proteomes" id="UP000274756">
    <property type="component" value="Unassembled WGS sequence"/>
</dbReference>